<dbReference type="GO" id="GO:0015031">
    <property type="term" value="P:protein transport"/>
    <property type="evidence" value="ECO:0007669"/>
    <property type="project" value="UniProtKB-KW"/>
</dbReference>
<evidence type="ECO:0000256" key="4">
    <source>
        <dbReference type="ARBA" id="ARBA00022448"/>
    </source>
</evidence>
<evidence type="ECO:0000256" key="13">
    <source>
        <dbReference type="ARBA" id="ARBA00025471"/>
    </source>
</evidence>
<evidence type="ECO:0000256" key="10">
    <source>
        <dbReference type="ARBA" id="ARBA00022927"/>
    </source>
</evidence>
<evidence type="ECO:0000256" key="6">
    <source>
        <dbReference type="ARBA" id="ARBA00022574"/>
    </source>
</evidence>
<evidence type="ECO:0000256" key="17">
    <source>
        <dbReference type="PROSITE-ProRule" id="PRU00221"/>
    </source>
</evidence>
<dbReference type="PROSITE" id="PS50082">
    <property type="entry name" value="WD_REPEATS_2"/>
    <property type="match status" value="2"/>
</dbReference>
<evidence type="ECO:0000256" key="7">
    <source>
        <dbReference type="ARBA" id="ARBA00022737"/>
    </source>
</evidence>
<dbReference type="GO" id="GO:0005198">
    <property type="term" value="F:structural molecule activity"/>
    <property type="evidence" value="ECO:0007669"/>
    <property type="project" value="TreeGrafter"/>
</dbReference>
<evidence type="ECO:0000256" key="5">
    <source>
        <dbReference type="ARBA" id="ARBA00022490"/>
    </source>
</evidence>
<dbReference type="InterPro" id="IPR001680">
    <property type="entry name" value="WD40_rpt"/>
</dbReference>
<sequence>MRLKEIQRTAHQAWSPAEHHPIHLALGTSAQQLDASFNTTAALEIFELDFSDPSLDMQLKGSLPTSNRLHSIVWVNFGMGADGTGGRLVGGSENGTLTVYDPEVIMNSGAEAVVGQSDKHTGPVRALDFNPFQSNLLASGANDSEIYIWDLNSFNSPMTPGTKTQPAEDISVVSWNRQVQHILASSSPSGKAVVWDLRKNEPIIKISDHSNRMHCSGMLWHPDVATQLVLASEDDRMPVIQMWDLRFATSPLKVFENHTRGILSISWSQADSELLLSSAKDNRILCWNPNTGDVIYELPTTNQWCFDVQWCPRNPALLSAASFDGRITVYSVMGGSLKMSSSFDSMDPFGTGQVLPPLQVPQPAVQDTVVNPLKKPPKWVRRPVGASFAFGGKLVTFENPKLPPVQSPQPIPRQVFMSQVTTETEFLQRSRELQAALQSGSFNSYCQAKIQSAASDAEQDIWKFLLVNFEDEARVKFLRLLGFSKDELEKKFCYLHTTLLALVYCKISLQRSAGPSAVGDARTSDTDGLISQALLVGNFEGAVDLCLNGGRYAEAILLSISGGEELLKKTQQHYLSNQKNSISMLISSVVTQNWKDIVQSCELDNWKEALAALLTYAHPEDFARLCGKLLRSTEKRCLQACLCYICSGNIEKLVECWALHKDCSSPLGLEDLVEKVMMLRKSIERLRNSEVEIQSPILAEKLTCYAGILAAEGSLAIATTYLPDNSDQVSTAPHSKTKTHFSSPKQVNNIVGCFVLTIFDRLSVRAKEFHLSLFKLSLLVVRLVDLGPQEGWNDPPAVRGGPRKKKVFATTNLFFWVIFFQVLTPTTTPRSPPGPRRSPASRLVLDKWLSWDFSLRGSTFQPLCTCVLVAAQLLQQLPAERVEQKEIPAEHAVLKSTFDSLVQRCQLAAGDPQTKRKLDDAAKRLGYLYDKLREQSLTHNILNGLHEISRCVASQNYQRGLEVHTQVVSSSNFSEISAFMPILKVLMTIGNKLGV</sequence>
<keyword evidence="5" id="KW-0963">Cytoplasm</keyword>
<dbReference type="PANTHER" id="PTHR13923">
    <property type="entry name" value="SEC31-RELATED PROTEIN"/>
    <property type="match status" value="1"/>
</dbReference>
<dbReference type="SMART" id="SM00320">
    <property type="entry name" value="WD40"/>
    <property type="match status" value="6"/>
</dbReference>
<dbReference type="InterPro" id="IPR040251">
    <property type="entry name" value="SEC31-like"/>
</dbReference>
<dbReference type="Gene3D" id="2.130.10.10">
    <property type="entry name" value="YVTN repeat-like/Quinoprotein amine dehydrogenase"/>
    <property type="match status" value="1"/>
</dbReference>
<keyword evidence="8" id="KW-0256">Endoplasmic reticulum</keyword>
<comment type="function">
    <text evidence="13">Component of the coat protein complex II (COPII) which promotes the formation of transport vesicles from the endoplasmic reticulum (ER). The coat has two main functions, the physical deformation of the endoplasmic reticulum membrane into vesicles and the selection of cargo molecules.</text>
</comment>
<reference evidence="19" key="2">
    <citation type="submission" date="2025-08" db="UniProtKB">
        <authorList>
            <consortium name="Ensembl"/>
        </authorList>
    </citation>
    <scope>IDENTIFICATION</scope>
</reference>
<keyword evidence="20" id="KW-1185">Reference proteome</keyword>
<dbReference type="GeneTree" id="ENSGT00390000003175"/>
<dbReference type="Ensembl" id="ENSGACT00000058878.1">
    <property type="protein sequence ID" value="ENSGACP00000064755.1"/>
    <property type="gene ID" value="ENSGACG00000002414.2"/>
</dbReference>
<keyword evidence="11" id="KW-0472">Membrane</keyword>
<evidence type="ECO:0000256" key="8">
    <source>
        <dbReference type="ARBA" id="ARBA00022824"/>
    </source>
</evidence>
<dbReference type="GO" id="GO:0030127">
    <property type="term" value="C:COPII vesicle coat"/>
    <property type="evidence" value="ECO:0007669"/>
    <property type="project" value="TreeGrafter"/>
</dbReference>
<dbReference type="Proteomes" id="UP000007635">
    <property type="component" value="Chromosome V"/>
</dbReference>
<comment type="subcellular location">
    <subcellularLocation>
        <location evidence="1">Cytoplasmic vesicle</location>
        <location evidence="1">COPII-coated vesicle membrane</location>
        <topology evidence="1">Peripheral membrane protein</topology>
        <orientation evidence="1">Cytoplasmic side</orientation>
    </subcellularLocation>
    <subcellularLocation>
        <location evidence="2">Endoplasmic reticulum membrane</location>
        <topology evidence="2">Peripheral membrane protein</topology>
    </subcellularLocation>
</comment>
<feature type="domain" description="Sec16 Sec23-binding" evidence="18">
    <location>
        <begin position="530"/>
        <end position="651"/>
    </location>
</feature>
<evidence type="ECO:0000313" key="19">
    <source>
        <dbReference type="Ensembl" id="ENSGACP00000064755.1"/>
    </source>
</evidence>
<dbReference type="Pfam" id="PF12931">
    <property type="entry name" value="TPR_Sec16"/>
    <property type="match status" value="1"/>
</dbReference>
<evidence type="ECO:0000256" key="16">
    <source>
        <dbReference type="ARBA" id="ARBA00043112"/>
    </source>
</evidence>
<keyword evidence="9" id="KW-0931">ER-Golgi transport</keyword>
<dbReference type="SUPFAM" id="SSF50978">
    <property type="entry name" value="WD40 repeat-like"/>
    <property type="match status" value="1"/>
</dbReference>
<dbReference type="GO" id="GO:0005789">
    <property type="term" value="C:endoplasmic reticulum membrane"/>
    <property type="evidence" value="ECO:0007669"/>
    <property type="project" value="UniProtKB-SubCell"/>
</dbReference>
<dbReference type="GO" id="GO:0070971">
    <property type="term" value="C:endoplasmic reticulum exit site"/>
    <property type="evidence" value="ECO:0007669"/>
    <property type="project" value="TreeGrafter"/>
</dbReference>
<evidence type="ECO:0000256" key="15">
    <source>
        <dbReference type="ARBA" id="ARBA00041470"/>
    </source>
</evidence>
<evidence type="ECO:0000256" key="12">
    <source>
        <dbReference type="ARBA" id="ARBA00023329"/>
    </source>
</evidence>
<name>A0AAQ4RML4_GASAC</name>
<dbReference type="FunFam" id="1.20.940.10:FF:000001">
    <property type="entry name" value="Protein transport protein Sec31A isoform A"/>
    <property type="match status" value="1"/>
</dbReference>
<dbReference type="InterPro" id="IPR015943">
    <property type="entry name" value="WD40/YVTN_repeat-like_dom_sf"/>
</dbReference>
<organism evidence="19 20">
    <name type="scientific">Gasterosteus aculeatus aculeatus</name>
    <name type="common">three-spined stickleback</name>
    <dbReference type="NCBI Taxonomy" id="481459"/>
    <lineage>
        <taxon>Eukaryota</taxon>
        <taxon>Metazoa</taxon>
        <taxon>Chordata</taxon>
        <taxon>Craniata</taxon>
        <taxon>Vertebrata</taxon>
        <taxon>Euteleostomi</taxon>
        <taxon>Actinopterygii</taxon>
        <taxon>Neopterygii</taxon>
        <taxon>Teleostei</taxon>
        <taxon>Neoteleostei</taxon>
        <taxon>Acanthomorphata</taxon>
        <taxon>Eupercaria</taxon>
        <taxon>Perciformes</taxon>
        <taxon>Cottioidei</taxon>
        <taxon>Gasterosteales</taxon>
        <taxon>Gasterosteidae</taxon>
        <taxon>Gasterosteus</taxon>
    </lineage>
</organism>
<keyword evidence="7" id="KW-0677">Repeat</keyword>
<reference evidence="19 20" key="1">
    <citation type="journal article" date="2021" name="G3 (Bethesda)">
        <title>Improved contiguity of the threespine stickleback genome using long-read sequencing.</title>
        <authorList>
            <person name="Nath S."/>
            <person name="Shaw D.E."/>
            <person name="White M.A."/>
        </authorList>
    </citation>
    <scope>NUCLEOTIDE SEQUENCE [LARGE SCALE GENOMIC DNA]</scope>
    <source>
        <strain evidence="19 20">Lake Benthic</strain>
    </source>
</reference>
<accession>A0AAQ4RML4</accession>
<dbReference type="InterPro" id="IPR019775">
    <property type="entry name" value="WD40_repeat_CS"/>
</dbReference>
<keyword evidence="12" id="KW-0968">Cytoplasmic vesicle</keyword>
<dbReference type="AlphaFoldDB" id="A0AAQ4RML4"/>
<keyword evidence="10" id="KW-0653">Protein transport</keyword>
<feature type="repeat" description="WD" evidence="17">
    <location>
        <begin position="117"/>
        <end position="159"/>
    </location>
</feature>
<reference evidence="19" key="3">
    <citation type="submission" date="2025-09" db="UniProtKB">
        <authorList>
            <consortium name="Ensembl"/>
        </authorList>
    </citation>
    <scope>IDENTIFICATION</scope>
</reference>
<evidence type="ECO:0000259" key="18">
    <source>
        <dbReference type="Pfam" id="PF12931"/>
    </source>
</evidence>
<feature type="repeat" description="WD" evidence="17">
    <location>
        <begin position="255"/>
        <end position="297"/>
    </location>
</feature>
<evidence type="ECO:0000256" key="1">
    <source>
        <dbReference type="ARBA" id="ARBA00004299"/>
    </source>
</evidence>
<dbReference type="PROSITE" id="PS50294">
    <property type="entry name" value="WD_REPEATS_REGION"/>
    <property type="match status" value="1"/>
</dbReference>
<proteinExistence type="inferred from homology"/>
<evidence type="ECO:0000256" key="3">
    <source>
        <dbReference type="ARBA" id="ARBA00009358"/>
    </source>
</evidence>
<keyword evidence="6 17" id="KW-0853">WD repeat</keyword>
<evidence type="ECO:0000256" key="14">
    <source>
        <dbReference type="ARBA" id="ARBA00039468"/>
    </source>
</evidence>
<evidence type="ECO:0000256" key="9">
    <source>
        <dbReference type="ARBA" id="ARBA00022892"/>
    </source>
</evidence>
<comment type="similarity">
    <text evidence="3">Belongs to the WD repeat SEC31 family.</text>
</comment>
<dbReference type="Pfam" id="PF00400">
    <property type="entry name" value="WD40"/>
    <property type="match status" value="2"/>
</dbReference>
<dbReference type="GO" id="GO:0090110">
    <property type="term" value="P:COPII-coated vesicle cargo loading"/>
    <property type="evidence" value="ECO:0007669"/>
    <property type="project" value="TreeGrafter"/>
</dbReference>
<evidence type="ECO:0000313" key="20">
    <source>
        <dbReference type="Proteomes" id="UP000007635"/>
    </source>
</evidence>
<evidence type="ECO:0000256" key="2">
    <source>
        <dbReference type="ARBA" id="ARBA00004406"/>
    </source>
</evidence>
<dbReference type="Gene3D" id="1.20.940.10">
    <property type="entry name" value="Functional domain of the splicing factor Prp18"/>
    <property type="match status" value="1"/>
</dbReference>
<dbReference type="GO" id="GO:0007029">
    <property type="term" value="P:endoplasmic reticulum organization"/>
    <property type="evidence" value="ECO:0007669"/>
    <property type="project" value="TreeGrafter"/>
</dbReference>
<keyword evidence="4" id="KW-0813">Transport</keyword>
<dbReference type="InterPro" id="IPR036322">
    <property type="entry name" value="WD40_repeat_dom_sf"/>
</dbReference>
<evidence type="ECO:0000256" key="11">
    <source>
        <dbReference type="ARBA" id="ARBA00023136"/>
    </source>
</evidence>
<protein>
    <recommendedName>
        <fullName evidence="14">Protein transport protein Sec31A</fullName>
    </recommendedName>
    <alternativeName>
        <fullName evidence="16">SEC31-like protein 1</fullName>
    </alternativeName>
    <alternativeName>
        <fullName evidence="15">SEC31-related protein A</fullName>
    </alternativeName>
</protein>
<dbReference type="PANTHER" id="PTHR13923:SF22">
    <property type="entry name" value="PROTEIN TRANSPORT PROTEIN SEC31B"/>
    <property type="match status" value="1"/>
</dbReference>
<dbReference type="PROSITE" id="PS00678">
    <property type="entry name" value="WD_REPEATS_1"/>
    <property type="match status" value="1"/>
</dbReference>
<dbReference type="InterPro" id="IPR024298">
    <property type="entry name" value="Sec16_Sec23-bd"/>
</dbReference>
<dbReference type="FunFam" id="2.130.10.10:FF:000009">
    <property type="entry name" value="Protein transport protein Sec31A isoform A"/>
    <property type="match status" value="1"/>
</dbReference>
<dbReference type="Gene3D" id="1.25.40.1030">
    <property type="match status" value="1"/>
</dbReference>